<dbReference type="Gene3D" id="2.60.120.1140">
    <property type="entry name" value="Protein of unknown function DUF192"/>
    <property type="match status" value="1"/>
</dbReference>
<gene>
    <name evidence="2" type="ORF">J2X16_000651</name>
</gene>
<dbReference type="PANTHER" id="PTHR37953">
    <property type="entry name" value="UPF0127 PROTEIN MJ1496"/>
    <property type="match status" value="1"/>
</dbReference>
<dbReference type="RefSeq" id="WP_310341587.1">
    <property type="nucleotide sequence ID" value="NZ_JAVDXQ010000001.1"/>
</dbReference>
<dbReference type="Proteomes" id="UP001180536">
    <property type="component" value="Unassembled WGS sequence"/>
</dbReference>
<reference evidence="2 3" key="1">
    <citation type="submission" date="2023-07" db="EMBL/GenBank/DDBJ databases">
        <title>Sorghum-associated microbial communities from plants grown in Nebraska, USA.</title>
        <authorList>
            <person name="Schachtman D."/>
        </authorList>
    </citation>
    <scope>NUCLEOTIDE SEQUENCE [LARGE SCALE GENOMIC DNA]</scope>
    <source>
        <strain evidence="2 3">BE310</strain>
    </source>
</reference>
<keyword evidence="3" id="KW-1185">Reference proteome</keyword>
<evidence type="ECO:0000313" key="2">
    <source>
        <dbReference type="EMBL" id="MDR7295330.1"/>
    </source>
</evidence>
<evidence type="ECO:0000256" key="1">
    <source>
        <dbReference type="SAM" id="SignalP"/>
    </source>
</evidence>
<dbReference type="InterPro" id="IPR003795">
    <property type="entry name" value="DUF192"/>
</dbReference>
<organism evidence="2 3">
    <name type="scientific">Pelomonas aquatica</name>
    <dbReference type="NCBI Taxonomy" id="431058"/>
    <lineage>
        <taxon>Bacteria</taxon>
        <taxon>Pseudomonadati</taxon>
        <taxon>Pseudomonadota</taxon>
        <taxon>Betaproteobacteria</taxon>
        <taxon>Burkholderiales</taxon>
        <taxon>Sphaerotilaceae</taxon>
        <taxon>Roseateles</taxon>
    </lineage>
</organism>
<keyword evidence="1" id="KW-0732">Signal</keyword>
<protein>
    <submittedName>
        <fullName evidence="2">Uncharacterized membrane protein (UPF0127 family)</fullName>
    </submittedName>
</protein>
<evidence type="ECO:0000313" key="3">
    <source>
        <dbReference type="Proteomes" id="UP001180536"/>
    </source>
</evidence>
<dbReference type="InterPro" id="IPR038695">
    <property type="entry name" value="Saro_0823-like_sf"/>
</dbReference>
<accession>A0ABU1Z405</accession>
<proteinExistence type="predicted"/>
<feature type="chain" id="PRO_5046825125" evidence="1">
    <location>
        <begin position="22"/>
        <end position="148"/>
    </location>
</feature>
<feature type="signal peptide" evidence="1">
    <location>
        <begin position="1"/>
        <end position="21"/>
    </location>
</feature>
<dbReference type="EMBL" id="JAVDXQ010000001">
    <property type="protein sequence ID" value="MDR7295330.1"/>
    <property type="molecule type" value="Genomic_DNA"/>
</dbReference>
<sequence length="148" mass="16147">MTCIKAIAFSALLVVSGFTAAQDAPQQLRSIPLTAGMHVIQAEVAASPQERAIGLMHRKSMPANNGMLFVFESAEPQCFWMKNTLLPLSIAFIDDAGQVVNIADMKPMDETSHCSSKPVRFALEMNQGWFAKRGVKAGSKINGQPWPR</sequence>
<dbReference type="Pfam" id="PF02643">
    <property type="entry name" value="DUF192"/>
    <property type="match status" value="1"/>
</dbReference>
<comment type="caution">
    <text evidence="2">The sequence shown here is derived from an EMBL/GenBank/DDBJ whole genome shotgun (WGS) entry which is preliminary data.</text>
</comment>
<name>A0ABU1Z405_9BURK</name>
<dbReference type="PANTHER" id="PTHR37953:SF1">
    <property type="entry name" value="UPF0127 PROTEIN MJ1496"/>
    <property type="match status" value="1"/>
</dbReference>